<comment type="caution">
    <text evidence="7">The sequence shown here is derived from an EMBL/GenBank/DDBJ whole genome shotgun (WGS) entry which is preliminary data.</text>
</comment>
<evidence type="ECO:0008006" key="9">
    <source>
        <dbReference type="Google" id="ProtNLM"/>
    </source>
</evidence>
<keyword evidence="5" id="KW-0408">Iron</keyword>
<evidence type="ECO:0000313" key="8">
    <source>
        <dbReference type="Proteomes" id="UP001501666"/>
    </source>
</evidence>
<reference evidence="7 8" key="1">
    <citation type="journal article" date="2019" name="Int. J. Syst. Evol. Microbiol.">
        <title>The Global Catalogue of Microorganisms (GCM) 10K type strain sequencing project: providing services to taxonomists for standard genome sequencing and annotation.</title>
        <authorList>
            <consortium name="The Broad Institute Genomics Platform"/>
            <consortium name="The Broad Institute Genome Sequencing Center for Infectious Disease"/>
            <person name="Wu L."/>
            <person name="Ma J."/>
        </authorList>
    </citation>
    <scope>NUCLEOTIDE SEQUENCE [LARGE SCALE GENOMIC DNA]</scope>
    <source>
        <strain evidence="7 8">JCM 6835</strain>
    </source>
</reference>
<comment type="similarity">
    <text evidence="6">Belongs to the DyP-type peroxidase family.</text>
</comment>
<keyword evidence="2" id="KW-0575">Peroxidase</keyword>
<keyword evidence="4" id="KW-0560">Oxidoreductase</keyword>
<evidence type="ECO:0000256" key="1">
    <source>
        <dbReference type="ARBA" id="ARBA00001970"/>
    </source>
</evidence>
<dbReference type="Proteomes" id="UP001501666">
    <property type="component" value="Unassembled WGS sequence"/>
</dbReference>
<evidence type="ECO:0000256" key="3">
    <source>
        <dbReference type="ARBA" id="ARBA00022723"/>
    </source>
</evidence>
<dbReference type="RefSeq" id="WP_346149284.1">
    <property type="nucleotide sequence ID" value="NZ_BAAATE010000011.1"/>
</dbReference>
<proteinExistence type="inferred from homology"/>
<dbReference type="EMBL" id="BAAATE010000011">
    <property type="protein sequence ID" value="GAA2667627.1"/>
    <property type="molecule type" value="Genomic_DNA"/>
</dbReference>
<keyword evidence="3" id="KW-0479">Metal-binding</keyword>
<evidence type="ECO:0000313" key="7">
    <source>
        <dbReference type="EMBL" id="GAA2667627.1"/>
    </source>
</evidence>
<dbReference type="InterPro" id="IPR006314">
    <property type="entry name" value="Dyp_peroxidase"/>
</dbReference>
<name>A0ABN3S4G3_9ACTN</name>
<evidence type="ECO:0000256" key="4">
    <source>
        <dbReference type="ARBA" id="ARBA00023002"/>
    </source>
</evidence>
<dbReference type="PROSITE" id="PS51404">
    <property type="entry name" value="DYP_PEROXIDASE"/>
    <property type="match status" value="1"/>
</dbReference>
<keyword evidence="8" id="KW-1185">Reference proteome</keyword>
<evidence type="ECO:0000256" key="5">
    <source>
        <dbReference type="ARBA" id="ARBA00023004"/>
    </source>
</evidence>
<organism evidence="7 8">
    <name type="scientific">Nonomuraea recticatena</name>
    <dbReference type="NCBI Taxonomy" id="46178"/>
    <lineage>
        <taxon>Bacteria</taxon>
        <taxon>Bacillati</taxon>
        <taxon>Actinomycetota</taxon>
        <taxon>Actinomycetes</taxon>
        <taxon>Streptosporangiales</taxon>
        <taxon>Streptosporangiaceae</taxon>
        <taxon>Nonomuraea</taxon>
    </lineage>
</organism>
<dbReference type="InterPro" id="IPR011008">
    <property type="entry name" value="Dimeric_a/b-barrel"/>
</dbReference>
<dbReference type="SUPFAM" id="SSF54909">
    <property type="entry name" value="Dimeric alpha+beta barrel"/>
    <property type="match status" value="1"/>
</dbReference>
<gene>
    <name evidence="7" type="ORF">GCM10010412_045210</name>
</gene>
<evidence type="ECO:0000256" key="2">
    <source>
        <dbReference type="ARBA" id="ARBA00022559"/>
    </source>
</evidence>
<protein>
    <recommendedName>
        <fullName evidence="9">Peroxidase</fullName>
    </recommendedName>
</protein>
<evidence type="ECO:0000256" key="6">
    <source>
        <dbReference type="ARBA" id="ARBA00025737"/>
    </source>
</evidence>
<comment type="cofactor">
    <cofactor evidence="1">
        <name>heme b</name>
        <dbReference type="ChEBI" id="CHEBI:60344"/>
    </cofactor>
</comment>
<dbReference type="PANTHER" id="PTHR30521">
    <property type="entry name" value="DEFERROCHELATASE/PEROXIDASE"/>
    <property type="match status" value="1"/>
</dbReference>
<sequence>MKDWFLAQQAPAGVFVSSYPDLTVQHLQRPGRGAPGGEDGRALAERGAVGADPEHDDPALGADPHRNNDFLYRENDDRGFRCPAGAHIRRANPRDATIIGDARMHRLIRRGATYGPPLPEGVLEDDGADRGLIGSFIGAYLERQFEFIKTEWVNDGNFIGFPGEKDPVAGHHDGTGSATIPQKPIRRRLQNLPSFVVTRGGEYCFMPGLRALRWLAELKD</sequence>
<accession>A0ABN3S4G3</accession>
<dbReference type="PANTHER" id="PTHR30521:SF5">
    <property type="entry name" value="BLR4509 PROTEIN"/>
    <property type="match status" value="1"/>
</dbReference>